<evidence type="ECO:0000259" key="3">
    <source>
        <dbReference type="Pfam" id="PF03435"/>
    </source>
</evidence>
<dbReference type="EMBL" id="AFBI03000021">
    <property type="protein sequence ID" value="EJW04247.1"/>
    <property type="molecule type" value="Genomic_DNA"/>
</dbReference>
<evidence type="ECO:0000256" key="2">
    <source>
        <dbReference type="SAM" id="Phobius"/>
    </source>
</evidence>
<evidence type="ECO:0000256" key="1">
    <source>
        <dbReference type="ARBA" id="ARBA00038048"/>
    </source>
</evidence>
<dbReference type="InterPro" id="IPR005097">
    <property type="entry name" value="Sacchrp_dh_NADP-bd"/>
</dbReference>
<dbReference type="OrthoDB" id="10268090at2759"/>
<dbReference type="GO" id="GO:0009247">
    <property type="term" value="P:glycolipid biosynthetic process"/>
    <property type="evidence" value="ECO:0007669"/>
    <property type="project" value="TreeGrafter"/>
</dbReference>
<dbReference type="Pfam" id="PF03435">
    <property type="entry name" value="Sacchrp_dh_NADP"/>
    <property type="match status" value="1"/>
</dbReference>
<dbReference type="HOGENOM" id="CLU_031002_1_0_1"/>
<proteinExistence type="inferred from homology"/>
<accession>J9DSF1</accession>
<comment type="similarity">
    <text evidence="1">Belongs to the saccharopine dehydrogenase family.</text>
</comment>
<dbReference type="OMA" id="KRPVQMH"/>
<reference evidence="5" key="2">
    <citation type="submission" date="2015-07" db="EMBL/GenBank/DDBJ databases">
        <title>Contrasting host-pathogen interactions and genome evolution in two generalist and specialist microsporidian pathogens of mosquitoes.</title>
        <authorList>
            <consortium name="The Broad Institute Genomics Platform"/>
            <consortium name="The Broad Institute Genome Sequencing Center for Infectious Disease"/>
            <person name="Cuomo C.A."/>
            <person name="Sanscrainte N.D."/>
            <person name="Goldberg J.M."/>
            <person name="Heiman D."/>
            <person name="Young S."/>
            <person name="Zeng Q."/>
            <person name="Becnel J.J."/>
            <person name="Birren B.W."/>
        </authorList>
    </citation>
    <scope>NUCLEOTIDE SEQUENCE [LARGE SCALE GENOMIC DNA]</scope>
    <source>
        <strain evidence="5">USNM 41457</strain>
    </source>
</reference>
<dbReference type="InterPro" id="IPR051276">
    <property type="entry name" value="Saccharopine_DH-like_oxidrdct"/>
</dbReference>
<dbReference type="PANTHER" id="PTHR12286">
    <property type="entry name" value="SACCHAROPINE DEHYDROGENASE-LIKE OXIDOREDUCTASE"/>
    <property type="match status" value="1"/>
</dbReference>
<name>J9DSF1_EDHAE</name>
<dbReference type="Gene3D" id="3.40.50.720">
    <property type="entry name" value="NAD(P)-binding Rossmann-like Domain"/>
    <property type="match status" value="1"/>
</dbReference>
<dbReference type="VEuPathDB" id="MicrosporidiaDB:EDEG_01479"/>
<dbReference type="InParanoid" id="J9DSF1"/>
<dbReference type="InterPro" id="IPR036291">
    <property type="entry name" value="NAD(P)-bd_dom_sf"/>
</dbReference>
<dbReference type="GO" id="GO:0005739">
    <property type="term" value="C:mitochondrion"/>
    <property type="evidence" value="ECO:0007669"/>
    <property type="project" value="TreeGrafter"/>
</dbReference>
<dbReference type="AlphaFoldDB" id="J9DSF1"/>
<feature type="domain" description="Saccharopine dehydrogenase NADP binding" evidence="3">
    <location>
        <begin position="7"/>
        <end position="127"/>
    </location>
</feature>
<evidence type="ECO:0000313" key="5">
    <source>
        <dbReference type="Proteomes" id="UP000003163"/>
    </source>
</evidence>
<keyword evidence="2" id="KW-1133">Transmembrane helix</keyword>
<comment type="caution">
    <text evidence="4">The sequence shown here is derived from an EMBL/GenBank/DDBJ whole genome shotgun (WGS) entry which is preliminary data.</text>
</comment>
<dbReference type="Proteomes" id="UP000003163">
    <property type="component" value="Unassembled WGS sequence"/>
</dbReference>
<keyword evidence="2" id="KW-0812">Transmembrane</keyword>
<keyword evidence="5" id="KW-1185">Reference proteome</keyword>
<dbReference type="SUPFAM" id="SSF51735">
    <property type="entry name" value="NAD(P)-binding Rossmann-fold domains"/>
    <property type="match status" value="1"/>
</dbReference>
<sequence>MSRPYQIIVYGGSGLAAQYIIKKLCDHNVLFAVSGRSKQKIAENIKNIPGSSDIKIIESSLEEIDKVTSQAQILINCAGPYIFSGEKVVESCLRNKTHYIDISGETFFIEKCISAYNMKAEENNVFVINCVGFDSVPADIGAEFLKKETLKSVKIRGNENVVIESILVLKDSKINKTTYESAIHGFALKNETKKLRRKVVKPSNTENISESSKTTKLDSSIENSLTKPYRPKVKKLFYSKVVNAYCSIFPGTDASVVRRSQNKLIQTKTDTHKCHYLAYVKLGGFFKTFMLALFGLMFNTLASFSFGRYLLLKFPKLFSCGFIKNQRPSSDEISKGSFEFFMDCKVLENNGNILAEKRMVVCGPDPGYNTTAICVTECAILLLDLISNDSNLNLKGGVITPASLFSQTDIVDRLQLAGLKFEIQQ</sequence>
<protein>
    <recommendedName>
        <fullName evidence="3">Saccharopine dehydrogenase NADP binding domain-containing protein</fullName>
    </recommendedName>
</protein>
<feature type="transmembrane region" description="Helical" evidence="2">
    <location>
        <begin position="289"/>
        <end position="311"/>
    </location>
</feature>
<dbReference type="PANTHER" id="PTHR12286:SF5">
    <property type="entry name" value="SACCHAROPINE DEHYDROGENASE-LIKE OXIDOREDUCTASE"/>
    <property type="match status" value="1"/>
</dbReference>
<dbReference type="GO" id="GO:0005886">
    <property type="term" value="C:plasma membrane"/>
    <property type="evidence" value="ECO:0007669"/>
    <property type="project" value="TreeGrafter"/>
</dbReference>
<organism evidence="4 5">
    <name type="scientific">Edhazardia aedis (strain USNM 41457)</name>
    <name type="common">Microsporidian parasite</name>
    <dbReference type="NCBI Taxonomy" id="1003232"/>
    <lineage>
        <taxon>Eukaryota</taxon>
        <taxon>Fungi</taxon>
        <taxon>Fungi incertae sedis</taxon>
        <taxon>Microsporidia</taxon>
        <taxon>Edhazardia</taxon>
    </lineage>
</organism>
<dbReference type="GO" id="GO:0005811">
    <property type="term" value="C:lipid droplet"/>
    <property type="evidence" value="ECO:0007669"/>
    <property type="project" value="TreeGrafter"/>
</dbReference>
<reference evidence="4 5" key="1">
    <citation type="submission" date="2011-08" db="EMBL/GenBank/DDBJ databases">
        <authorList>
            <person name="Liu Z.J."/>
            <person name="Shi F.L."/>
            <person name="Lu J.Q."/>
            <person name="Li M."/>
            <person name="Wang Z.L."/>
        </authorList>
    </citation>
    <scope>NUCLEOTIDE SEQUENCE [LARGE SCALE GENOMIC DNA]</scope>
    <source>
        <strain evidence="4 5">USNM 41457</strain>
    </source>
</reference>
<gene>
    <name evidence="4" type="ORF">EDEG_01479</name>
</gene>
<evidence type="ECO:0000313" key="4">
    <source>
        <dbReference type="EMBL" id="EJW04247.1"/>
    </source>
</evidence>
<keyword evidence="2" id="KW-0472">Membrane</keyword>